<gene>
    <name evidence="2" type="ORF">HINF_LOCUS48301</name>
    <name evidence="1" type="ORF">HINF_LOCUS7404</name>
</gene>
<protein>
    <submittedName>
        <fullName evidence="2">Hypothetical_protein</fullName>
    </submittedName>
</protein>
<reference evidence="2 3" key="2">
    <citation type="submission" date="2024-07" db="EMBL/GenBank/DDBJ databases">
        <authorList>
            <person name="Akdeniz Z."/>
        </authorList>
    </citation>
    <scope>NUCLEOTIDE SEQUENCE [LARGE SCALE GENOMIC DNA]</scope>
</reference>
<dbReference type="EMBL" id="CATOUU010000184">
    <property type="protein sequence ID" value="CAI9919759.1"/>
    <property type="molecule type" value="Genomic_DNA"/>
</dbReference>
<name>A0AA86NH81_9EUKA</name>
<proteinExistence type="predicted"/>
<comment type="caution">
    <text evidence="1">The sequence shown here is derived from an EMBL/GenBank/DDBJ whole genome shotgun (WGS) entry which is preliminary data.</text>
</comment>
<evidence type="ECO:0000313" key="2">
    <source>
        <dbReference type="EMBL" id="CAL6058502.1"/>
    </source>
</evidence>
<reference evidence="1" key="1">
    <citation type="submission" date="2023-06" db="EMBL/GenBank/DDBJ databases">
        <authorList>
            <person name="Kurt Z."/>
        </authorList>
    </citation>
    <scope>NUCLEOTIDE SEQUENCE</scope>
</reference>
<evidence type="ECO:0000313" key="3">
    <source>
        <dbReference type="Proteomes" id="UP001642409"/>
    </source>
</evidence>
<accession>A0AA86NH81</accession>
<sequence>MGYSRQLRGEEIDSHQHLIQCMIRYQQRKCKITTELYIFTFFKYSKFIIADCATLKPTHTHVKLNMTYIIDQNWINNNFHKLCVQIWIILTTQQVQWITRPTHKETSSCQQIFYIKISCHLYTPVIGTLLSEY</sequence>
<keyword evidence="3" id="KW-1185">Reference proteome</keyword>
<dbReference type="EMBL" id="CAXDID020000221">
    <property type="protein sequence ID" value="CAL6058502.1"/>
    <property type="molecule type" value="Genomic_DNA"/>
</dbReference>
<dbReference type="AlphaFoldDB" id="A0AA86NH81"/>
<evidence type="ECO:0000313" key="1">
    <source>
        <dbReference type="EMBL" id="CAI9919759.1"/>
    </source>
</evidence>
<dbReference type="Proteomes" id="UP001642409">
    <property type="component" value="Unassembled WGS sequence"/>
</dbReference>
<organism evidence="1">
    <name type="scientific">Hexamita inflata</name>
    <dbReference type="NCBI Taxonomy" id="28002"/>
    <lineage>
        <taxon>Eukaryota</taxon>
        <taxon>Metamonada</taxon>
        <taxon>Diplomonadida</taxon>
        <taxon>Hexamitidae</taxon>
        <taxon>Hexamitinae</taxon>
        <taxon>Hexamita</taxon>
    </lineage>
</organism>